<sequence>MRLFCAFIIMLILVSLSWKRNHDNDNMRLFCAFIIMLILVIS</sequence>
<dbReference type="Proteomes" id="UP001634393">
    <property type="component" value="Unassembled WGS sequence"/>
</dbReference>
<comment type="caution">
    <text evidence="2">The sequence shown here is derived from an EMBL/GenBank/DDBJ whole genome shotgun (WGS) entry which is preliminary data.</text>
</comment>
<keyword evidence="1" id="KW-0732">Signal</keyword>
<evidence type="ECO:0000313" key="3">
    <source>
        <dbReference type="Proteomes" id="UP001634393"/>
    </source>
</evidence>
<dbReference type="AlphaFoldDB" id="A0ABD3S5J3"/>
<feature type="signal peptide" evidence="1">
    <location>
        <begin position="1"/>
        <end position="19"/>
    </location>
</feature>
<proteinExistence type="predicted"/>
<gene>
    <name evidence="2" type="ORF">ACJIZ3_005674</name>
</gene>
<evidence type="ECO:0000256" key="1">
    <source>
        <dbReference type="SAM" id="SignalP"/>
    </source>
</evidence>
<organism evidence="2 3">
    <name type="scientific">Penstemon smallii</name>
    <dbReference type="NCBI Taxonomy" id="265156"/>
    <lineage>
        <taxon>Eukaryota</taxon>
        <taxon>Viridiplantae</taxon>
        <taxon>Streptophyta</taxon>
        <taxon>Embryophyta</taxon>
        <taxon>Tracheophyta</taxon>
        <taxon>Spermatophyta</taxon>
        <taxon>Magnoliopsida</taxon>
        <taxon>eudicotyledons</taxon>
        <taxon>Gunneridae</taxon>
        <taxon>Pentapetalae</taxon>
        <taxon>asterids</taxon>
        <taxon>lamiids</taxon>
        <taxon>Lamiales</taxon>
        <taxon>Plantaginaceae</taxon>
        <taxon>Cheloneae</taxon>
        <taxon>Penstemon</taxon>
    </lineage>
</organism>
<evidence type="ECO:0000313" key="2">
    <source>
        <dbReference type="EMBL" id="KAL3819769.1"/>
    </source>
</evidence>
<name>A0ABD3S5J3_9LAMI</name>
<reference evidence="2 3" key="1">
    <citation type="submission" date="2024-12" db="EMBL/GenBank/DDBJ databases">
        <title>The unique morphological basis and parallel evolutionary history of personate flowers in Penstemon.</title>
        <authorList>
            <person name="Depatie T.H."/>
            <person name="Wessinger C.A."/>
        </authorList>
    </citation>
    <scope>NUCLEOTIDE SEQUENCE [LARGE SCALE GENOMIC DNA]</scope>
    <source>
        <strain evidence="2">WTNN_2</strain>
        <tissue evidence="2">Leaf</tissue>
    </source>
</reference>
<accession>A0ABD3S5J3</accession>
<protein>
    <submittedName>
        <fullName evidence="2">Uncharacterized protein</fullName>
    </submittedName>
</protein>
<dbReference type="EMBL" id="JBJXBP010000007">
    <property type="protein sequence ID" value="KAL3819769.1"/>
    <property type="molecule type" value="Genomic_DNA"/>
</dbReference>
<keyword evidence="3" id="KW-1185">Reference proteome</keyword>
<feature type="chain" id="PRO_5044782635" evidence="1">
    <location>
        <begin position="20"/>
        <end position="42"/>
    </location>
</feature>